<evidence type="ECO:0000256" key="4">
    <source>
        <dbReference type="ARBA" id="ARBA00023004"/>
    </source>
</evidence>
<evidence type="ECO:0000256" key="5">
    <source>
        <dbReference type="ARBA" id="ARBA00023014"/>
    </source>
</evidence>
<dbReference type="InterPro" id="IPR023867">
    <property type="entry name" value="Sulphatase_maturase_rSAM"/>
</dbReference>
<keyword evidence="5" id="KW-0411">Iron-sulfur</keyword>
<feature type="domain" description="Radical SAM core" evidence="6">
    <location>
        <begin position="18"/>
        <end position="129"/>
    </location>
</feature>
<name>A0ABQ0Q4F8_9PROT</name>
<dbReference type="InterPro" id="IPR007197">
    <property type="entry name" value="rSAM"/>
</dbReference>
<dbReference type="PANTHER" id="PTHR43273:SF8">
    <property type="entry name" value="RADICAL SAM DOMAIN PROTEIN"/>
    <property type="match status" value="1"/>
</dbReference>
<evidence type="ECO:0000259" key="6">
    <source>
        <dbReference type="Pfam" id="PF04055"/>
    </source>
</evidence>
<sequence>MENTTWKDRPATLKGEALNDLESLLELCNSAEDLDWVTVILHGGEPLLYKEAPLSELCELVSRTLTKKKYQISLTTNAVLINDLWISIFGRYNIAVAISMDGPAAYHDMYRVDKKQNGTYEEVLAGTQKMILAARQGRCLPPSAIAVVNAEFDGAIVYNHLVSVGFKTVTFILPDGLSGSSTSERDRGLTNYLIGAFGAWSTFNRATRAKVSNFQRIMGRALREIEGSIADPVEHFAISMDSSGGIGLSDVLKSVAPNEWISTRVDGKKSIWEIHDYLVDHSRITATKDVERCAHCDIFSLCGGGVAEERYNKENRYNNPSVHCGVYKRFIPHILNALQ</sequence>
<gene>
    <name evidence="7" type="ORF">AA0535_2167</name>
</gene>
<keyword evidence="4" id="KW-0408">Iron</keyword>
<dbReference type="Proteomes" id="UP001062776">
    <property type="component" value="Unassembled WGS sequence"/>
</dbReference>
<keyword evidence="8" id="KW-1185">Reference proteome</keyword>
<evidence type="ECO:0000256" key="1">
    <source>
        <dbReference type="ARBA" id="ARBA00001966"/>
    </source>
</evidence>
<keyword evidence="3" id="KW-0479">Metal-binding</keyword>
<reference evidence="7" key="1">
    <citation type="submission" date="2013-04" db="EMBL/GenBank/DDBJ databases">
        <title>The genome sequencing project of 58 acetic acid bacteria.</title>
        <authorList>
            <person name="Okamoto-Kainuma A."/>
            <person name="Ishikawa M."/>
            <person name="Umino S."/>
            <person name="Koizumi Y."/>
            <person name="Shiwa Y."/>
            <person name="Yoshikawa H."/>
            <person name="Matsutani M."/>
            <person name="Matsushita K."/>
        </authorList>
    </citation>
    <scope>NUCLEOTIDE SEQUENCE</scope>
    <source>
        <strain evidence="7">NRIC 0535</strain>
    </source>
</reference>
<protein>
    <submittedName>
        <fullName evidence="7">Arylsulfatase regulator</fullName>
    </submittedName>
</protein>
<accession>A0ABQ0Q4F8</accession>
<keyword evidence="2" id="KW-0949">S-adenosyl-L-methionine</keyword>
<evidence type="ECO:0000256" key="3">
    <source>
        <dbReference type="ARBA" id="ARBA00022723"/>
    </source>
</evidence>
<dbReference type="Pfam" id="PF04055">
    <property type="entry name" value="Radical_SAM"/>
    <property type="match status" value="1"/>
</dbReference>
<dbReference type="Gene3D" id="3.20.20.70">
    <property type="entry name" value="Aldolase class I"/>
    <property type="match status" value="1"/>
</dbReference>
<dbReference type="EMBL" id="BAPV01000037">
    <property type="protein sequence ID" value="GBQ90979.1"/>
    <property type="molecule type" value="Genomic_DNA"/>
</dbReference>
<organism evidence="7 8">
    <name type="scientific">Asaia krungthepensis NRIC 0535</name>
    <dbReference type="NCBI Taxonomy" id="1307925"/>
    <lineage>
        <taxon>Bacteria</taxon>
        <taxon>Pseudomonadati</taxon>
        <taxon>Pseudomonadota</taxon>
        <taxon>Alphaproteobacteria</taxon>
        <taxon>Acetobacterales</taxon>
        <taxon>Acetobacteraceae</taxon>
        <taxon>Asaia</taxon>
    </lineage>
</organism>
<dbReference type="InterPro" id="IPR058240">
    <property type="entry name" value="rSAM_sf"/>
</dbReference>
<evidence type="ECO:0000313" key="8">
    <source>
        <dbReference type="Proteomes" id="UP001062776"/>
    </source>
</evidence>
<dbReference type="InterPro" id="IPR013785">
    <property type="entry name" value="Aldolase_TIM"/>
</dbReference>
<dbReference type="PANTHER" id="PTHR43273">
    <property type="entry name" value="ANAEROBIC SULFATASE-MATURATING ENZYME HOMOLOG ASLB-RELATED"/>
    <property type="match status" value="1"/>
</dbReference>
<comment type="caution">
    <text evidence="7">The sequence shown here is derived from an EMBL/GenBank/DDBJ whole genome shotgun (WGS) entry which is preliminary data.</text>
</comment>
<comment type="cofactor">
    <cofactor evidence="1">
        <name>[4Fe-4S] cluster</name>
        <dbReference type="ChEBI" id="CHEBI:49883"/>
    </cofactor>
</comment>
<evidence type="ECO:0000256" key="2">
    <source>
        <dbReference type="ARBA" id="ARBA00022691"/>
    </source>
</evidence>
<proteinExistence type="predicted"/>
<evidence type="ECO:0000313" key="7">
    <source>
        <dbReference type="EMBL" id="GBQ90979.1"/>
    </source>
</evidence>
<dbReference type="SUPFAM" id="SSF102114">
    <property type="entry name" value="Radical SAM enzymes"/>
    <property type="match status" value="1"/>
</dbReference>